<comment type="caution">
    <text evidence="9">The sequence shown here is derived from an EMBL/GenBank/DDBJ whole genome shotgun (WGS) entry which is preliminary data.</text>
</comment>
<evidence type="ECO:0000256" key="5">
    <source>
        <dbReference type="ARBA" id="ARBA00023002"/>
    </source>
</evidence>
<dbReference type="SUPFAM" id="SSF53659">
    <property type="entry name" value="Isocitrate/Isopropylmalate dehydrogenase-like"/>
    <property type="match status" value="1"/>
</dbReference>
<dbReference type="InterPro" id="IPR004429">
    <property type="entry name" value="Isopropylmalate_DH"/>
</dbReference>
<organism evidence="9 10">
    <name type="scientific">Vibrio variabilis</name>
    <dbReference type="NCBI Taxonomy" id="990271"/>
    <lineage>
        <taxon>Bacteria</taxon>
        <taxon>Pseudomonadati</taxon>
        <taxon>Pseudomonadota</taxon>
        <taxon>Gammaproteobacteria</taxon>
        <taxon>Vibrionales</taxon>
        <taxon>Vibrionaceae</taxon>
        <taxon>Vibrio</taxon>
    </lineage>
</organism>
<reference evidence="10" key="1">
    <citation type="submission" date="2014-09" db="EMBL/GenBank/DDBJ databases">
        <title>Vibrio variabilis JCM 19239. (C206) whole genome shotgun sequence.</title>
        <authorList>
            <person name="Sawabe T."/>
            <person name="Meirelles P."/>
            <person name="Nakanishi M."/>
            <person name="Sayaka M."/>
            <person name="Hattori M."/>
            <person name="Ohkuma M."/>
        </authorList>
    </citation>
    <scope>NUCLEOTIDE SEQUENCE [LARGE SCALE GENOMIC DNA]</scope>
    <source>
        <strain evidence="10">JCM 19239</strain>
    </source>
</reference>
<dbReference type="PANTHER" id="PTHR42979:SF1">
    <property type="entry name" value="3-ISOPROPYLMALATE DEHYDROGENASE"/>
    <property type="match status" value="1"/>
</dbReference>
<keyword evidence="5 9" id="KW-0560">Oxidoreductase</keyword>
<sequence length="136" mass="14866">MKVLILPGDGIGPEITTAAVEVLKAADQKFGLDLSYDFDDVGFDSLEKYGTTLRQETLDKAKTYDGIILGTQSHADYPKPEQGGRNVSAGFRIGLDLYANVRPARSRSFLPTNMSEGKHRPSIMREATEGFTLIAI</sequence>
<name>A0ABQ0JLC0_9VIBR</name>
<keyword evidence="4" id="KW-0460">Magnesium</keyword>
<keyword evidence="6" id="KW-0520">NAD</keyword>
<gene>
    <name evidence="9" type="ORF">JCM19239_6717</name>
</gene>
<evidence type="ECO:0000256" key="2">
    <source>
        <dbReference type="ARBA" id="ARBA00022605"/>
    </source>
</evidence>
<keyword evidence="1" id="KW-0432">Leucine biosynthesis</keyword>
<evidence type="ECO:0000256" key="7">
    <source>
        <dbReference type="ARBA" id="ARBA00023304"/>
    </source>
</evidence>
<keyword evidence="7" id="KW-0100">Branched-chain amino acid biosynthesis</keyword>
<dbReference type="InterPro" id="IPR024084">
    <property type="entry name" value="IsoPropMal-DH-like_dom"/>
</dbReference>
<evidence type="ECO:0000256" key="4">
    <source>
        <dbReference type="ARBA" id="ARBA00022842"/>
    </source>
</evidence>
<dbReference type="Gene3D" id="3.40.718.10">
    <property type="entry name" value="Isopropylmalate Dehydrogenase"/>
    <property type="match status" value="1"/>
</dbReference>
<proteinExistence type="predicted"/>
<dbReference type="GO" id="GO:0003862">
    <property type="term" value="F:3-isopropylmalate dehydrogenase activity"/>
    <property type="evidence" value="ECO:0007669"/>
    <property type="project" value="UniProtKB-EC"/>
</dbReference>
<evidence type="ECO:0000313" key="10">
    <source>
        <dbReference type="Proteomes" id="UP000029223"/>
    </source>
</evidence>
<evidence type="ECO:0000259" key="8">
    <source>
        <dbReference type="Pfam" id="PF00180"/>
    </source>
</evidence>
<feature type="domain" description="Isopropylmalate dehydrogenase-like" evidence="8">
    <location>
        <begin position="2"/>
        <end position="130"/>
    </location>
</feature>
<accession>A0ABQ0JLC0</accession>
<evidence type="ECO:0000256" key="3">
    <source>
        <dbReference type="ARBA" id="ARBA00022723"/>
    </source>
</evidence>
<evidence type="ECO:0000313" key="9">
    <source>
        <dbReference type="EMBL" id="GAL29551.1"/>
    </source>
</evidence>
<dbReference type="EMBL" id="BBMS01000067">
    <property type="protein sequence ID" value="GAL29551.1"/>
    <property type="molecule type" value="Genomic_DNA"/>
</dbReference>
<keyword evidence="3" id="KW-0479">Metal-binding</keyword>
<keyword evidence="2" id="KW-0028">Amino-acid biosynthesis</keyword>
<dbReference type="PANTHER" id="PTHR42979">
    <property type="entry name" value="3-ISOPROPYLMALATE DEHYDROGENASE"/>
    <property type="match status" value="1"/>
</dbReference>
<evidence type="ECO:0000256" key="6">
    <source>
        <dbReference type="ARBA" id="ARBA00023027"/>
    </source>
</evidence>
<keyword evidence="10" id="KW-1185">Reference proteome</keyword>
<dbReference type="EC" id="1.1.1.85" evidence="9"/>
<dbReference type="Pfam" id="PF00180">
    <property type="entry name" value="Iso_dh"/>
    <property type="match status" value="1"/>
</dbReference>
<protein>
    <submittedName>
        <fullName evidence="9">3-isopropylmalate dehydrogenase</fullName>
        <ecNumber evidence="9">1.1.1.85</ecNumber>
    </submittedName>
</protein>
<evidence type="ECO:0000256" key="1">
    <source>
        <dbReference type="ARBA" id="ARBA00022430"/>
    </source>
</evidence>
<dbReference type="Proteomes" id="UP000029223">
    <property type="component" value="Unassembled WGS sequence"/>
</dbReference>